<dbReference type="SUPFAM" id="SSF47616">
    <property type="entry name" value="GST C-terminal domain-like"/>
    <property type="match status" value="1"/>
</dbReference>
<comment type="caution">
    <text evidence="3">The sequence shown here is derived from an EMBL/GenBank/DDBJ whole genome shotgun (WGS) entry which is preliminary data.</text>
</comment>
<dbReference type="AlphaFoldDB" id="A0AAW0KU48"/>
<protein>
    <recommendedName>
        <fullName evidence="1">Glutathione S-transferase</fullName>
        <ecNumber evidence="1">2.5.1.18</ecNumber>
    </recommendedName>
</protein>
<dbReference type="InterPro" id="IPR045073">
    <property type="entry name" value="Omega/Tau-like"/>
</dbReference>
<name>A0AAW0KU48_QUESU</name>
<dbReference type="PANTHER" id="PTHR11260">
    <property type="entry name" value="GLUTATHIONE S-TRANSFERASE, GST, SUPERFAMILY, GST DOMAIN CONTAINING"/>
    <property type="match status" value="1"/>
</dbReference>
<comment type="function">
    <text evidence="1">Is involved in the conjugation of reduced glutathione to a wide number of exogenous and endogenous hydrophobic electrophiles.</text>
</comment>
<dbReference type="GO" id="GO:0005829">
    <property type="term" value="C:cytosol"/>
    <property type="evidence" value="ECO:0007669"/>
    <property type="project" value="UniProtKB-SubCell"/>
</dbReference>
<dbReference type="Pfam" id="PF13410">
    <property type="entry name" value="GST_C_2"/>
    <property type="match status" value="1"/>
</dbReference>
<dbReference type="InterPro" id="IPR010987">
    <property type="entry name" value="Glutathione-S-Trfase_C-like"/>
</dbReference>
<dbReference type="Gene3D" id="1.20.1050.10">
    <property type="match status" value="1"/>
</dbReference>
<keyword evidence="4" id="KW-1185">Reference proteome</keyword>
<evidence type="ECO:0000313" key="4">
    <source>
        <dbReference type="Proteomes" id="UP000237347"/>
    </source>
</evidence>
<dbReference type="CDD" id="cd03185">
    <property type="entry name" value="GST_C_Tau"/>
    <property type="match status" value="1"/>
</dbReference>
<dbReference type="GO" id="GO:0004364">
    <property type="term" value="F:glutathione transferase activity"/>
    <property type="evidence" value="ECO:0007669"/>
    <property type="project" value="UniProtKB-UniRule"/>
</dbReference>
<dbReference type="PROSITE" id="PS50405">
    <property type="entry name" value="GST_CTER"/>
    <property type="match status" value="1"/>
</dbReference>
<reference evidence="3 4" key="1">
    <citation type="journal article" date="2018" name="Sci. Data">
        <title>The draft genome sequence of cork oak.</title>
        <authorList>
            <person name="Ramos A.M."/>
            <person name="Usie A."/>
            <person name="Barbosa P."/>
            <person name="Barros P.M."/>
            <person name="Capote T."/>
            <person name="Chaves I."/>
            <person name="Simoes F."/>
            <person name="Abreu I."/>
            <person name="Carrasquinho I."/>
            <person name="Faro C."/>
            <person name="Guimaraes J.B."/>
            <person name="Mendonca D."/>
            <person name="Nobrega F."/>
            <person name="Rodrigues L."/>
            <person name="Saibo N.J.M."/>
            <person name="Varela M.C."/>
            <person name="Egas C."/>
            <person name="Matos J."/>
            <person name="Miguel C.M."/>
            <person name="Oliveira M.M."/>
            <person name="Ricardo C.P."/>
            <person name="Goncalves S."/>
        </authorList>
    </citation>
    <scope>NUCLEOTIDE SEQUENCE [LARGE SCALE GENOMIC DNA]</scope>
    <source>
        <strain evidence="4">cv. HL8</strain>
    </source>
</reference>
<dbReference type="InterPro" id="IPR036282">
    <property type="entry name" value="Glutathione-S-Trfase_C_sf"/>
</dbReference>
<organism evidence="3 4">
    <name type="scientific">Quercus suber</name>
    <name type="common">Cork oak</name>
    <dbReference type="NCBI Taxonomy" id="58331"/>
    <lineage>
        <taxon>Eukaryota</taxon>
        <taxon>Viridiplantae</taxon>
        <taxon>Streptophyta</taxon>
        <taxon>Embryophyta</taxon>
        <taxon>Tracheophyta</taxon>
        <taxon>Spermatophyta</taxon>
        <taxon>Magnoliopsida</taxon>
        <taxon>eudicotyledons</taxon>
        <taxon>Gunneridae</taxon>
        <taxon>Pentapetalae</taxon>
        <taxon>rosids</taxon>
        <taxon>fabids</taxon>
        <taxon>Fagales</taxon>
        <taxon>Fagaceae</taxon>
        <taxon>Quercus</taxon>
    </lineage>
</organism>
<feature type="domain" description="GST C-terminal" evidence="2">
    <location>
        <begin position="51"/>
        <end position="205"/>
    </location>
</feature>
<dbReference type="PANTHER" id="PTHR11260:SF679">
    <property type="entry name" value="GLUTATHIONE TRANSFERASE"/>
    <property type="match status" value="1"/>
</dbReference>
<dbReference type="EMBL" id="PKMF04000225">
    <property type="protein sequence ID" value="KAK7842176.1"/>
    <property type="molecule type" value="Genomic_DNA"/>
</dbReference>
<sequence length="206" mass="23149">MYPHTTLPFHQLLTKRFHSSFPCSSKSGKEGEVAVFSLNKVGIRFARNLTGPTKKKKKKKCNQSSMADQVKLHGTWSSPFVYSSRPGWIGSIIGSLFQVSGEEHEKAIKESLEMLKIVEKHGLGEMTFFGGDKIGIVDIAFGAFSHWLGVIEETLGLELLQPNAFPRLHAWTKNFKEVPVIKDNLPDRDKMLVQLKGIREMYSASK</sequence>
<evidence type="ECO:0000313" key="3">
    <source>
        <dbReference type="EMBL" id="KAK7842176.1"/>
    </source>
</evidence>
<evidence type="ECO:0000259" key="2">
    <source>
        <dbReference type="PROSITE" id="PS50405"/>
    </source>
</evidence>
<accession>A0AAW0KU48</accession>
<keyword evidence="1 3" id="KW-0808">Transferase</keyword>
<proteinExistence type="inferred from homology"/>
<dbReference type="Proteomes" id="UP000237347">
    <property type="component" value="Unassembled WGS sequence"/>
</dbReference>
<gene>
    <name evidence="3" type="primary">GST23_7</name>
    <name evidence="3" type="ORF">CFP56_014243</name>
</gene>
<comment type="catalytic activity">
    <reaction evidence="1">
        <text>RX + glutathione = an S-substituted glutathione + a halide anion + H(+)</text>
        <dbReference type="Rhea" id="RHEA:16437"/>
        <dbReference type="ChEBI" id="CHEBI:15378"/>
        <dbReference type="ChEBI" id="CHEBI:16042"/>
        <dbReference type="ChEBI" id="CHEBI:17792"/>
        <dbReference type="ChEBI" id="CHEBI:57925"/>
        <dbReference type="ChEBI" id="CHEBI:90779"/>
        <dbReference type="EC" id="2.5.1.18"/>
    </reaction>
</comment>
<dbReference type="EC" id="2.5.1.18" evidence="1"/>
<comment type="similarity">
    <text evidence="1">Belongs to the GST superfamily.</text>
</comment>
<dbReference type="InterPro" id="IPR045074">
    <property type="entry name" value="GST_C_Tau"/>
</dbReference>
<comment type="subcellular location">
    <subcellularLocation>
        <location evidence="1">Cytoplasm</location>
        <location evidence="1">Cytosol</location>
    </subcellularLocation>
</comment>
<dbReference type="GO" id="GO:0006749">
    <property type="term" value="P:glutathione metabolic process"/>
    <property type="evidence" value="ECO:0007669"/>
    <property type="project" value="InterPro"/>
</dbReference>
<evidence type="ECO:0000256" key="1">
    <source>
        <dbReference type="RuleBase" id="RU369102"/>
    </source>
</evidence>
<keyword evidence="1" id="KW-0963">Cytoplasm</keyword>